<feature type="compositionally biased region" description="Low complexity" evidence="6">
    <location>
        <begin position="116"/>
        <end position="125"/>
    </location>
</feature>
<dbReference type="GO" id="GO:0005886">
    <property type="term" value="C:plasma membrane"/>
    <property type="evidence" value="ECO:0007669"/>
    <property type="project" value="UniProtKB-SubCell"/>
</dbReference>
<evidence type="ECO:0000256" key="7">
    <source>
        <dbReference type="SAM" id="Phobius"/>
    </source>
</evidence>
<evidence type="ECO:0000256" key="2">
    <source>
        <dbReference type="ARBA" id="ARBA00022475"/>
    </source>
</evidence>
<feature type="compositionally biased region" description="Gly residues" evidence="6">
    <location>
        <begin position="311"/>
        <end position="323"/>
    </location>
</feature>
<evidence type="ECO:0000256" key="1">
    <source>
        <dbReference type="ARBA" id="ARBA00004651"/>
    </source>
</evidence>
<keyword evidence="3 7" id="KW-0812">Transmembrane</keyword>
<dbReference type="AlphaFoldDB" id="A0A3A3Z5X9"/>
<evidence type="ECO:0000256" key="3">
    <source>
        <dbReference type="ARBA" id="ARBA00022692"/>
    </source>
</evidence>
<evidence type="ECO:0000256" key="4">
    <source>
        <dbReference type="ARBA" id="ARBA00022989"/>
    </source>
</evidence>
<feature type="transmembrane region" description="Helical" evidence="7">
    <location>
        <begin position="891"/>
        <end position="909"/>
    </location>
</feature>
<feature type="compositionally biased region" description="Low complexity" evidence="6">
    <location>
        <begin position="393"/>
        <end position="428"/>
    </location>
</feature>
<sequence length="936" mass="95498">MRPTPTRVPTPTPTPPGPTPRSRRPPATSAAPRSPRRGASARCASSWRCPPPAGCCRRPTPRRRRSAPTSRCRWPRAPPWAPCSAWAARPWCPPVRAAGAPGWHRERGDAGGAGARRGPVRPAGRGARRGAGRVRDGGHGHGRAARGAGGLPGARGAPGAGHRPLVAAARALAGAARRAGGGPAGCRRGRRRRERGARAPGHRAGLARPRPRARQRVRDRLARRPRGPGDRGGAADVRRGAGAGRGGRARHDGGGAARAGARERRPAHPGRAGAGERPAPRRGAGAGPGPRGRGAGDPGRAGRGRARRAPGGAGAPARRGGGGARRRALRRGRRPRRGRGAEPPRRRPAHRAARHRRGAVPGRAHRHRPPRAVPQPRAARRGRGRRCARRGRGPAARPAPAATGAPGPARGAGPGVSAPPLGGAAPAGTHVERAARSGALSLAGALVSAVAGVALTAVVTNGFDRATAGTVFALTSLFLIVTGVVQLGTEVGLVRALPVALVRGEPWRVRAVLRTALVPVAVLSLVAAAAGVLLDGTVAGLAVPGTGQEGARQVLVLALALPAAALLNAALAATRGLRTMRPTVVVEALGRSVVQLAAVAAVAALGLGPVAAVAAWSLPYALALVAAALWLAALLRRRARGRPPEGAAVPGPRAEAGEFWRFTAPRALGTVSQVLLKRADVVLVAALRSPAEAALYAAATRFVVLGQLGVQALQQSLSPQLAALFAAGDTAGVREVYRAATAWSMMLAWPVYLACAVLAPELLTLFGEGYDEVAPVVVVLCTAMLAATACGAVDTVLLMSGGAWRSLANNSAALVVNLVLNVVLIPRYGAVGAGAAWAASILLRNALPLVQVWTLHRISPLGRQTAVVGLSAGLLLGVVPALVRWATGSGAVVLGALVVGGLVHLLVLARHREELQLAALAGALRRRGARAGRGRG</sequence>
<dbReference type="Proteomes" id="UP000265614">
    <property type="component" value="Unassembled WGS sequence"/>
</dbReference>
<accession>A0A3A3Z5X9</accession>
<feature type="compositionally biased region" description="Low complexity" evidence="6">
    <location>
        <begin position="269"/>
        <end position="283"/>
    </location>
</feature>
<proteinExistence type="predicted"/>
<feature type="transmembrane region" description="Helical" evidence="7">
    <location>
        <begin position="554"/>
        <end position="573"/>
    </location>
</feature>
<feature type="transmembrane region" description="Helical" evidence="7">
    <location>
        <begin position="593"/>
        <end position="612"/>
    </location>
</feature>
<protein>
    <submittedName>
        <fullName evidence="8">Lipopolysaccharide biosynthesis protein</fullName>
    </submittedName>
</protein>
<comment type="caution">
    <text evidence="8">The sequence shown here is derived from an EMBL/GenBank/DDBJ whole genome shotgun (WGS) entry which is preliminary data.</text>
</comment>
<dbReference type="PANTHER" id="PTHR30250:SF11">
    <property type="entry name" value="O-ANTIGEN TRANSPORTER-RELATED"/>
    <property type="match status" value="1"/>
</dbReference>
<dbReference type="EMBL" id="QZEZ01000001">
    <property type="protein sequence ID" value="RJK98383.1"/>
    <property type="molecule type" value="Genomic_DNA"/>
</dbReference>
<feature type="region of interest" description="Disordered" evidence="6">
    <location>
        <begin position="1"/>
        <end position="79"/>
    </location>
</feature>
<feature type="compositionally biased region" description="Basic residues" evidence="6">
    <location>
        <begin position="346"/>
        <end position="370"/>
    </location>
</feature>
<keyword evidence="5 7" id="KW-0472">Membrane</keyword>
<evidence type="ECO:0000256" key="5">
    <source>
        <dbReference type="ARBA" id="ARBA00023136"/>
    </source>
</evidence>
<dbReference type="Pfam" id="PF13440">
    <property type="entry name" value="Polysacc_synt_3"/>
    <property type="match status" value="1"/>
</dbReference>
<keyword evidence="9" id="KW-1185">Reference proteome</keyword>
<feature type="compositionally biased region" description="Gly residues" evidence="6">
    <location>
        <begin position="147"/>
        <end position="159"/>
    </location>
</feature>
<feature type="transmembrane region" description="Helical" evidence="7">
    <location>
        <begin position="515"/>
        <end position="534"/>
    </location>
</feature>
<feature type="compositionally biased region" description="Low complexity" evidence="6">
    <location>
        <begin position="25"/>
        <end position="58"/>
    </location>
</feature>
<comment type="subcellular location">
    <subcellularLocation>
        <location evidence="1">Cell membrane</location>
        <topology evidence="1">Multi-pass membrane protein</topology>
    </subcellularLocation>
</comment>
<feature type="compositionally biased region" description="Pro residues" evidence="6">
    <location>
        <begin position="1"/>
        <end position="19"/>
    </location>
</feature>
<dbReference type="OrthoDB" id="3294889at2"/>
<feature type="compositionally biased region" description="Basic residues" evidence="6">
    <location>
        <begin position="324"/>
        <end position="338"/>
    </location>
</feature>
<feature type="compositionally biased region" description="Gly residues" evidence="6">
    <location>
        <begin position="284"/>
        <end position="301"/>
    </location>
</feature>
<feature type="transmembrane region" description="Helical" evidence="7">
    <location>
        <begin position="618"/>
        <end position="635"/>
    </location>
</feature>
<dbReference type="InterPro" id="IPR050833">
    <property type="entry name" value="Poly_Biosynth_Transport"/>
</dbReference>
<reference evidence="8 9" key="1">
    <citation type="submission" date="2018-09" db="EMBL/GenBank/DDBJ databases">
        <title>YIM 75000 draft genome.</title>
        <authorList>
            <person name="Tang S."/>
            <person name="Feng Y."/>
        </authorList>
    </citation>
    <scope>NUCLEOTIDE SEQUENCE [LARGE SCALE GENOMIC DNA]</scope>
    <source>
        <strain evidence="8 9">YIM 75000</strain>
    </source>
</reference>
<feature type="compositionally biased region" description="Low complexity" evidence="6">
    <location>
        <begin position="198"/>
        <end position="208"/>
    </location>
</feature>
<feature type="compositionally biased region" description="Basic residues" evidence="6">
    <location>
        <begin position="378"/>
        <end position="392"/>
    </location>
</feature>
<gene>
    <name evidence="8" type="ORF">D5H78_02705</name>
</gene>
<name>A0A3A3Z5X9_9ACTN</name>
<keyword evidence="2" id="KW-1003">Cell membrane</keyword>
<feature type="transmembrane region" description="Helical" evidence="7">
    <location>
        <begin position="439"/>
        <end position="459"/>
    </location>
</feature>
<evidence type="ECO:0000313" key="9">
    <source>
        <dbReference type="Proteomes" id="UP000265614"/>
    </source>
</evidence>
<feature type="transmembrane region" description="Helical" evidence="7">
    <location>
        <begin position="471"/>
        <end position="494"/>
    </location>
</feature>
<feature type="region of interest" description="Disordered" evidence="6">
    <location>
        <begin position="175"/>
        <end position="428"/>
    </location>
</feature>
<feature type="transmembrane region" description="Helical" evidence="7">
    <location>
        <begin position="867"/>
        <end position="885"/>
    </location>
</feature>
<evidence type="ECO:0000313" key="8">
    <source>
        <dbReference type="EMBL" id="RJK98383.1"/>
    </source>
</evidence>
<feature type="transmembrane region" description="Helical" evidence="7">
    <location>
        <begin position="747"/>
        <end position="767"/>
    </location>
</feature>
<organism evidence="8 9">
    <name type="scientific">Vallicoccus soli</name>
    <dbReference type="NCBI Taxonomy" id="2339232"/>
    <lineage>
        <taxon>Bacteria</taxon>
        <taxon>Bacillati</taxon>
        <taxon>Actinomycetota</taxon>
        <taxon>Actinomycetes</taxon>
        <taxon>Motilibacterales</taxon>
        <taxon>Vallicoccaceae</taxon>
        <taxon>Vallicoccus</taxon>
    </lineage>
</organism>
<feature type="transmembrane region" description="Helical" evidence="7">
    <location>
        <begin position="773"/>
        <end position="799"/>
    </location>
</feature>
<feature type="region of interest" description="Disordered" evidence="6">
    <location>
        <begin position="101"/>
        <end position="161"/>
    </location>
</feature>
<evidence type="ECO:0000256" key="6">
    <source>
        <dbReference type="SAM" id="MobiDB-lite"/>
    </source>
</evidence>
<keyword evidence="4 7" id="KW-1133">Transmembrane helix</keyword>
<dbReference type="PANTHER" id="PTHR30250">
    <property type="entry name" value="PST FAMILY PREDICTED COLANIC ACID TRANSPORTER"/>
    <property type="match status" value="1"/>
</dbReference>